<evidence type="ECO:0000313" key="3">
    <source>
        <dbReference type="Proteomes" id="UP000272400"/>
    </source>
</evidence>
<keyword evidence="3" id="KW-1185">Reference proteome</keyword>
<dbReference type="Proteomes" id="UP000272400">
    <property type="component" value="Unassembled WGS sequence"/>
</dbReference>
<comment type="caution">
    <text evidence="2">The sequence shown here is derived from an EMBL/GenBank/DDBJ whole genome shotgun (WGS) entry which is preliminary data.</text>
</comment>
<dbReference type="AlphaFoldDB" id="A0A3N1DAY8"/>
<dbReference type="RefSeq" id="WP_170201773.1">
    <property type="nucleotide sequence ID" value="NZ_RJKE01000001.1"/>
</dbReference>
<keyword evidence="1" id="KW-1133">Transmembrane helix</keyword>
<dbReference type="EMBL" id="RJKE01000001">
    <property type="protein sequence ID" value="ROO90680.1"/>
    <property type="molecule type" value="Genomic_DNA"/>
</dbReference>
<reference evidence="2 3" key="1">
    <citation type="submission" date="2018-11" db="EMBL/GenBank/DDBJ databases">
        <title>Sequencing the genomes of 1000 actinobacteria strains.</title>
        <authorList>
            <person name="Klenk H.-P."/>
        </authorList>
    </citation>
    <scope>NUCLEOTIDE SEQUENCE [LARGE SCALE GENOMIC DNA]</scope>
    <source>
        <strain evidence="2 3">DSM 44254</strain>
    </source>
</reference>
<gene>
    <name evidence="2" type="ORF">EDD29_8416</name>
</gene>
<keyword evidence="1" id="KW-0472">Membrane</keyword>
<sequence>MYLWIWRHLPVRHPAAKAGVSFLLLLIVAAVLWYWVFPSVMPMLQFDNGTVHDGS</sequence>
<name>A0A3N1DAY8_9ACTN</name>
<organism evidence="2 3">
    <name type="scientific">Actinocorallia herbida</name>
    <dbReference type="NCBI Taxonomy" id="58109"/>
    <lineage>
        <taxon>Bacteria</taxon>
        <taxon>Bacillati</taxon>
        <taxon>Actinomycetota</taxon>
        <taxon>Actinomycetes</taxon>
        <taxon>Streptosporangiales</taxon>
        <taxon>Thermomonosporaceae</taxon>
        <taxon>Actinocorallia</taxon>
    </lineage>
</organism>
<evidence type="ECO:0000256" key="1">
    <source>
        <dbReference type="SAM" id="Phobius"/>
    </source>
</evidence>
<protein>
    <submittedName>
        <fullName evidence="2">Uncharacterized protein</fullName>
    </submittedName>
</protein>
<accession>A0A3N1DAY8</accession>
<evidence type="ECO:0000313" key="2">
    <source>
        <dbReference type="EMBL" id="ROO90680.1"/>
    </source>
</evidence>
<proteinExistence type="predicted"/>
<keyword evidence="1" id="KW-0812">Transmembrane</keyword>
<feature type="transmembrane region" description="Helical" evidence="1">
    <location>
        <begin position="20"/>
        <end position="37"/>
    </location>
</feature>